<reference evidence="2" key="1">
    <citation type="submission" date="2021-02" db="EMBL/GenBank/DDBJ databases">
        <authorList>
            <person name="Nowell W R."/>
        </authorList>
    </citation>
    <scope>NUCLEOTIDE SEQUENCE</scope>
</reference>
<feature type="region of interest" description="Disordered" evidence="1">
    <location>
        <begin position="1"/>
        <end position="37"/>
    </location>
</feature>
<feature type="compositionally biased region" description="Basic and acidic residues" evidence="1">
    <location>
        <begin position="1"/>
        <end position="11"/>
    </location>
</feature>
<proteinExistence type="predicted"/>
<sequence length="37" mass="4204">MEPSKVKERYHASKLQGPTRPLTRCDSTDLIPQIIPP</sequence>
<gene>
    <name evidence="2" type="ORF">GIL414_LOCUS62331</name>
</gene>
<organism evidence="2 3">
    <name type="scientific">Rotaria magnacalcarata</name>
    <dbReference type="NCBI Taxonomy" id="392030"/>
    <lineage>
        <taxon>Eukaryota</taxon>
        <taxon>Metazoa</taxon>
        <taxon>Spiralia</taxon>
        <taxon>Gnathifera</taxon>
        <taxon>Rotifera</taxon>
        <taxon>Eurotatoria</taxon>
        <taxon>Bdelloidea</taxon>
        <taxon>Philodinida</taxon>
        <taxon>Philodinidae</taxon>
        <taxon>Rotaria</taxon>
    </lineage>
</organism>
<evidence type="ECO:0000313" key="3">
    <source>
        <dbReference type="Proteomes" id="UP000681720"/>
    </source>
</evidence>
<dbReference type="AlphaFoldDB" id="A0A8S3F1B7"/>
<accession>A0A8S3F1B7</accession>
<feature type="non-terminal residue" evidence="2">
    <location>
        <position position="37"/>
    </location>
</feature>
<evidence type="ECO:0000313" key="2">
    <source>
        <dbReference type="EMBL" id="CAF5093221.1"/>
    </source>
</evidence>
<protein>
    <submittedName>
        <fullName evidence="2">Uncharacterized protein</fullName>
    </submittedName>
</protein>
<comment type="caution">
    <text evidence="2">The sequence shown here is derived from an EMBL/GenBank/DDBJ whole genome shotgun (WGS) entry which is preliminary data.</text>
</comment>
<dbReference type="Proteomes" id="UP000681720">
    <property type="component" value="Unassembled WGS sequence"/>
</dbReference>
<dbReference type="EMBL" id="CAJOBJ010250417">
    <property type="protein sequence ID" value="CAF5093221.1"/>
    <property type="molecule type" value="Genomic_DNA"/>
</dbReference>
<evidence type="ECO:0000256" key="1">
    <source>
        <dbReference type="SAM" id="MobiDB-lite"/>
    </source>
</evidence>
<name>A0A8S3F1B7_9BILA</name>